<comment type="caution">
    <text evidence="1">The sequence shown here is derived from an EMBL/GenBank/DDBJ whole genome shotgun (WGS) entry which is preliminary data.</text>
</comment>
<dbReference type="RefSeq" id="WP_009626932.1">
    <property type="nucleotide sequence ID" value="NZ_VBTY01000066.1"/>
</dbReference>
<reference evidence="1" key="1">
    <citation type="submission" date="2019-05" db="EMBL/GenBank/DDBJ databases">
        <title>Whole genome sequencing of Pseudanabaena catenata USMAC16.</title>
        <authorList>
            <person name="Khan Z."/>
            <person name="Omar W.M."/>
            <person name="Convey P."/>
            <person name="Merican F."/>
            <person name="Najimudin N."/>
        </authorList>
    </citation>
    <scope>NUCLEOTIDE SEQUENCE</scope>
    <source>
        <strain evidence="1">USMAC16</strain>
    </source>
</reference>
<dbReference type="AlphaFoldDB" id="A0A9X4M798"/>
<name>A0A9X4M798_9CYAN</name>
<keyword evidence="2" id="KW-1185">Reference proteome</keyword>
<dbReference type="InterPro" id="IPR025990">
    <property type="entry name" value="zinc_ribbon_bacterial"/>
</dbReference>
<dbReference type="InterPro" id="IPR017143">
    <property type="entry name" value="UCP037225"/>
</dbReference>
<dbReference type="Proteomes" id="UP001152872">
    <property type="component" value="Unassembled WGS sequence"/>
</dbReference>
<evidence type="ECO:0000313" key="2">
    <source>
        <dbReference type="Proteomes" id="UP001152872"/>
    </source>
</evidence>
<dbReference type="Pfam" id="PF14255">
    <property type="entry name" value="Zn_ribbon_21"/>
    <property type="match status" value="1"/>
</dbReference>
<evidence type="ECO:0000313" key="1">
    <source>
        <dbReference type="EMBL" id="MDG3494837.1"/>
    </source>
</evidence>
<gene>
    <name evidence="1" type="ORF">FEV09_09730</name>
</gene>
<accession>A0A9X4M798</accession>
<dbReference type="PIRSF" id="PIRSF037225">
    <property type="entry name" value="UCP037225"/>
    <property type="match status" value="1"/>
</dbReference>
<protein>
    <submittedName>
        <fullName evidence="1">CPXCG motif-containing cysteine-rich protein</fullName>
    </submittedName>
</protein>
<sequence length="62" mass="6986">MQDTAEYTCAFCGETNTTFVDFSGGMQQSYVEDCQVCCQPNILYIEIDEDTLDIEINSEPES</sequence>
<organism evidence="1 2">
    <name type="scientific">Pseudanabaena catenata USMAC16</name>
    <dbReference type="NCBI Taxonomy" id="1855837"/>
    <lineage>
        <taxon>Bacteria</taxon>
        <taxon>Bacillati</taxon>
        <taxon>Cyanobacteriota</taxon>
        <taxon>Cyanophyceae</taxon>
        <taxon>Pseudanabaenales</taxon>
        <taxon>Pseudanabaenaceae</taxon>
        <taxon>Pseudanabaena</taxon>
    </lineage>
</organism>
<proteinExistence type="predicted"/>
<dbReference type="EMBL" id="VBTY01000066">
    <property type="protein sequence ID" value="MDG3494837.1"/>
    <property type="molecule type" value="Genomic_DNA"/>
</dbReference>